<dbReference type="AlphaFoldDB" id="A0A2L2IZ82"/>
<dbReference type="Pfam" id="PF03358">
    <property type="entry name" value="FMN_red"/>
    <property type="match status" value="1"/>
</dbReference>
<comment type="cofactor">
    <cofactor evidence="1">
        <name>FMN</name>
        <dbReference type="ChEBI" id="CHEBI:58210"/>
    </cofactor>
</comment>
<reference evidence="3" key="1">
    <citation type="submission" date="2023-10" db="EMBL/GenBank/DDBJ databases">
        <authorList>
            <person name="Sykes E.M.E."/>
            <person name="Khan I.U.H."/>
            <person name="Kumar A."/>
        </authorList>
    </citation>
    <scope>NUCLEOTIDE SEQUENCE</scope>
    <source>
        <strain evidence="3">IK5</strain>
    </source>
</reference>
<dbReference type="GO" id="GO:0016491">
    <property type="term" value="F:oxidoreductase activity"/>
    <property type="evidence" value="ECO:0007669"/>
    <property type="project" value="UniProtKB-KW"/>
</dbReference>
<dbReference type="Gene3D" id="3.40.50.360">
    <property type="match status" value="1"/>
</dbReference>
<dbReference type="EC" id="1.-.-.-" evidence="3"/>
<sequence>MNIQIIVGSVREGRTAIKVAHWVQQAIKSYNFSTVQTELVDLKEWNLPLFAGPNPPLSGIYDQPRQQEWADKIAQGDAFIFISPEYNHGYSPALKNALDYLGKEWQGKPAAYIGYGATNGSRSIDQIRQVGTQLGLIDSNAVVEIRDIFSRNRSESFEPNEFDDKTLKQVVDKLIQYVSS</sequence>
<evidence type="ECO:0000313" key="4">
    <source>
        <dbReference type="Proteomes" id="UP001284654"/>
    </source>
</evidence>
<organism evidence="3 4">
    <name type="scientific">Acinetobacter indicus</name>
    <dbReference type="NCBI Taxonomy" id="756892"/>
    <lineage>
        <taxon>Bacteria</taxon>
        <taxon>Pseudomonadati</taxon>
        <taxon>Pseudomonadota</taxon>
        <taxon>Gammaproteobacteria</taxon>
        <taxon>Moraxellales</taxon>
        <taxon>Moraxellaceae</taxon>
        <taxon>Acinetobacter</taxon>
    </lineage>
</organism>
<dbReference type="SUPFAM" id="SSF52218">
    <property type="entry name" value="Flavoproteins"/>
    <property type="match status" value="1"/>
</dbReference>
<dbReference type="PANTHER" id="PTHR30543">
    <property type="entry name" value="CHROMATE REDUCTASE"/>
    <property type="match status" value="1"/>
</dbReference>
<dbReference type="GeneID" id="69467274"/>
<dbReference type="GO" id="GO:0010181">
    <property type="term" value="F:FMN binding"/>
    <property type="evidence" value="ECO:0007669"/>
    <property type="project" value="TreeGrafter"/>
</dbReference>
<evidence type="ECO:0000256" key="1">
    <source>
        <dbReference type="ARBA" id="ARBA00001917"/>
    </source>
</evidence>
<evidence type="ECO:0000256" key="2">
    <source>
        <dbReference type="ARBA" id="ARBA00022643"/>
    </source>
</evidence>
<dbReference type="InterPro" id="IPR029039">
    <property type="entry name" value="Flavoprotein-like_sf"/>
</dbReference>
<keyword evidence="3" id="KW-0560">Oxidoreductase</keyword>
<name>A0A2L2IZ82_9GAMM</name>
<keyword evidence="2" id="KW-0285">Flavoprotein</keyword>
<accession>A0A2L2IZ82</accession>
<keyword evidence="2" id="KW-0288">FMN</keyword>
<dbReference type="InterPro" id="IPR005025">
    <property type="entry name" value="FMN_Rdtase-like_dom"/>
</dbReference>
<protein>
    <submittedName>
        <fullName evidence="3">NAD(P)H-dependent oxidoreductase</fullName>
        <ecNumber evidence="3">1.-.-.-</ecNumber>
    </submittedName>
</protein>
<dbReference type="GO" id="GO:0005829">
    <property type="term" value="C:cytosol"/>
    <property type="evidence" value="ECO:0007669"/>
    <property type="project" value="TreeGrafter"/>
</dbReference>
<gene>
    <name evidence="3" type="ORF">MSG88_14845</name>
</gene>
<dbReference type="InterPro" id="IPR050712">
    <property type="entry name" value="NAD(P)H-dep_reductase"/>
</dbReference>
<dbReference type="PANTHER" id="PTHR30543:SF21">
    <property type="entry name" value="NAD(P)H-DEPENDENT FMN REDUCTASE LOT6"/>
    <property type="match status" value="1"/>
</dbReference>
<evidence type="ECO:0000313" key="3">
    <source>
        <dbReference type="EMBL" id="MDV4316999.1"/>
    </source>
</evidence>
<dbReference type="KEGG" id="aid:CTZ23_00120"/>
<dbReference type="Proteomes" id="UP001284654">
    <property type="component" value="Unassembled WGS sequence"/>
</dbReference>
<dbReference type="RefSeq" id="WP_005181039.1">
    <property type="nucleotide sequence ID" value="NZ_CAXNYR010000003.1"/>
</dbReference>
<comment type="caution">
    <text evidence="3">The sequence shown here is derived from an EMBL/GenBank/DDBJ whole genome shotgun (WGS) entry which is preliminary data.</text>
</comment>
<dbReference type="EMBL" id="JAWJYY010000001">
    <property type="protein sequence ID" value="MDV4316999.1"/>
    <property type="molecule type" value="Genomic_DNA"/>
</dbReference>
<proteinExistence type="predicted"/>